<name>A0A4Q2DD52_9AGAR</name>
<dbReference type="Proteomes" id="UP000290288">
    <property type="component" value="Unassembled WGS sequence"/>
</dbReference>
<keyword evidence="2" id="KW-1185">Reference proteome</keyword>
<gene>
    <name evidence="1" type="ORF">EST38_g9097</name>
</gene>
<dbReference type="EMBL" id="SDEE01000404">
    <property type="protein sequence ID" value="RXW16766.1"/>
    <property type="molecule type" value="Genomic_DNA"/>
</dbReference>
<evidence type="ECO:0008006" key="3">
    <source>
        <dbReference type="Google" id="ProtNLM"/>
    </source>
</evidence>
<reference evidence="1 2" key="1">
    <citation type="submission" date="2019-01" db="EMBL/GenBank/DDBJ databases">
        <title>Draft genome sequence of Psathyrella aberdarensis IHI B618.</title>
        <authorList>
            <person name="Buettner E."/>
            <person name="Kellner H."/>
        </authorList>
    </citation>
    <scope>NUCLEOTIDE SEQUENCE [LARGE SCALE GENOMIC DNA]</scope>
    <source>
        <strain evidence="1 2">IHI B618</strain>
    </source>
</reference>
<dbReference type="AlphaFoldDB" id="A0A4Q2DD52"/>
<proteinExistence type="predicted"/>
<evidence type="ECO:0000313" key="1">
    <source>
        <dbReference type="EMBL" id="RXW16766.1"/>
    </source>
</evidence>
<sequence>MSYNYLPPPDTTKFPFAQPEFDPIAIREGIEFGTLAFGPNDMYSKPWYNHEEQRQEYYNNAPNAYYPQKDPAKRGLVTPYQKGSAMSNLPPEIWMEIAKSSGPTVVGAPAPLSQVSGRLRGIVHNMQDLYTNFTIEPLGSKRKLPDRKQVREWVQKSGNRPLTIAFAVDCVDWDAPQGLLDVMKELVCCLSRWEHVTLYVPWTYVMAELLNRADGPPTMLRSLKLEGQTTYRSLTPFASALVRYASCITDFHWVDSFGQESRNGLGFTTELPMNFGNLSKLHLDNPLVLPDVFLVLSQTHKLVSLEINNLSIVETAPWTAPSTRISLPMLASMKLVVHFELFEAQSQVSLVGPLLSYIYTPSLRHAHFGFDENWNQDAFTRFLRTSNCKLQSLEFETVSITEMDLRETMRSSMVQSSLQSLSIKTGEQPWSPLSEKAVERMTPPSRPSPSAANCYAPELRKLCVNLHTIHQFSGQFAEMVKRRAASGILKEVEIVGTGDRSRFFRRVPQDIEIIEQLGKKTNLKVTISTK</sequence>
<accession>A0A4Q2DD52</accession>
<organism evidence="1 2">
    <name type="scientific">Candolleomyces aberdarensis</name>
    <dbReference type="NCBI Taxonomy" id="2316362"/>
    <lineage>
        <taxon>Eukaryota</taxon>
        <taxon>Fungi</taxon>
        <taxon>Dikarya</taxon>
        <taxon>Basidiomycota</taxon>
        <taxon>Agaricomycotina</taxon>
        <taxon>Agaricomycetes</taxon>
        <taxon>Agaricomycetidae</taxon>
        <taxon>Agaricales</taxon>
        <taxon>Agaricineae</taxon>
        <taxon>Psathyrellaceae</taxon>
        <taxon>Candolleomyces</taxon>
    </lineage>
</organism>
<evidence type="ECO:0000313" key="2">
    <source>
        <dbReference type="Proteomes" id="UP000290288"/>
    </source>
</evidence>
<dbReference type="OrthoDB" id="2269034at2759"/>
<protein>
    <recommendedName>
        <fullName evidence="3">F-box domain-containing protein</fullName>
    </recommendedName>
</protein>
<comment type="caution">
    <text evidence="1">The sequence shown here is derived from an EMBL/GenBank/DDBJ whole genome shotgun (WGS) entry which is preliminary data.</text>
</comment>